<dbReference type="PANTHER" id="PTHR46417:SF1">
    <property type="entry name" value="TRNA (GUANINE-N(1)-)-METHYLTRANSFERASE"/>
    <property type="match status" value="1"/>
</dbReference>
<evidence type="ECO:0000256" key="14">
    <source>
        <dbReference type="ARBA" id="ARBA00047783"/>
    </source>
</evidence>
<feature type="binding site" evidence="15 16">
    <location>
        <begin position="139"/>
        <end position="144"/>
    </location>
    <ligand>
        <name>S-adenosyl-L-methionine</name>
        <dbReference type="ChEBI" id="CHEBI:59789"/>
    </ligand>
</feature>
<evidence type="ECO:0000256" key="17">
    <source>
        <dbReference type="RuleBase" id="RU003464"/>
    </source>
</evidence>
<dbReference type="Proteomes" id="UP000662939">
    <property type="component" value="Chromosome"/>
</dbReference>
<comment type="subunit">
    <text evidence="4 15 17">Homodimer.</text>
</comment>
<evidence type="ECO:0000256" key="4">
    <source>
        <dbReference type="ARBA" id="ARBA00011738"/>
    </source>
</evidence>
<keyword evidence="10 15" id="KW-0949">S-adenosyl-L-methionine</keyword>
<evidence type="ECO:0000256" key="9">
    <source>
        <dbReference type="ARBA" id="ARBA00022679"/>
    </source>
</evidence>
<dbReference type="InterPro" id="IPR029026">
    <property type="entry name" value="tRNA_m1G_MTases_N"/>
</dbReference>
<dbReference type="AlphaFoldDB" id="A0A895XX49"/>
<comment type="subcellular location">
    <subcellularLocation>
        <location evidence="2 15 17">Cytoplasm</location>
    </subcellularLocation>
</comment>
<evidence type="ECO:0000256" key="3">
    <source>
        <dbReference type="ARBA" id="ARBA00007630"/>
    </source>
</evidence>
<keyword evidence="20" id="KW-1185">Reference proteome</keyword>
<dbReference type="Gene3D" id="1.10.1270.20">
    <property type="entry name" value="tRNA(m1g37)methyltransferase, domain 2"/>
    <property type="match status" value="1"/>
</dbReference>
<dbReference type="KEGG" id="nav:JQS30_04665"/>
<dbReference type="FunFam" id="3.40.1280.10:FF:000001">
    <property type="entry name" value="tRNA (guanine-N(1)-)-methyltransferase"/>
    <property type="match status" value="1"/>
</dbReference>
<dbReference type="InterPro" id="IPR023148">
    <property type="entry name" value="tRNA_m1G_MeTrfase_C_sf"/>
</dbReference>
<reference evidence="19" key="1">
    <citation type="submission" date="2021-02" db="EMBL/GenBank/DDBJ databases">
        <title>Natronoglycomyces albus gen. nov., sp. nov, a haloalkaliphilic actinobacterium from a soda solonchak soil.</title>
        <authorList>
            <person name="Sorokin D.Y."/>
            <person name="Khijniak T.V."/>
            <person name="Zakharycheva A.P."/>
            <person name="Boueva O.V."/>
            <person name="Ariskina E.V."/>
            <person name="Hahnke R.L."/>
            <person name="Bunk B."/>
            <person name="Sproer C."/>
            <person name="Schumann P."/>
            <person name="Evtushenko L.I."/>
            <person name="Kublanov I.V."/>
        </authorList>
    </citation>
    <scope>NUCLEOTIDE SEQUENCE</scope>
    <source>
        <strain evidence="19">DSM 106290</strain>
    </source>
</reference>
<dbReference type="Pfam" id="PF01746">
    <property type="entry name" value="tRNA_m1G_MT"/>
    <property type="match status" value="1"/>
</dbReference>
<dbReference type="HAMAP" id="MF_00605">
    <property type="entry name" value="TrmD"/>
    <property type="match status" value="1"/>
</dbReference>
<name>A0A895XX49_9ACTN</name>
<feature type="binding site" evidence="15 16">
    <location>
        <position position="115"/>
    </location>
    <ligand>
        <name>S-adenosyl-L-methionine</name>
        <dbReference type="ChEBI" id="CHEBI:59789"/>
    </ligand>
</feature>
<organism evidence="19 20">
    <name type="scientific">Natronoglycomyces albus</name>
    <dbReference type="NCBI Taxonomy" id="2811108"/>
    <lineage>
        <taxon>Bacteria</taxon>
        <taxon>Bacillati</taxon>
        <taxon>Actinomycetota</taxon>
        <taxon>Actinomycetes</taxon>
        <taxon>Glycomycetales</taxon>
        <taxon>Glycomycetaceae</taxon>
        <taxon>Natronoglycomyces</taxon>
    </lineage>
</organism>
<accession>A0A895XX49</accession>
<evidence type="ECO:0000259" key="18">
    <source>
        <dbReference type="Pfam" id="PF01746"/>
    </source>
</evidence>
<evidence type="ECO:0000256" key="15">
    <source>
        <dbReference type="HAMAP-Rule" id="MF_00605"/>
    </source>
</evidence>
<dbReference type="RefSeq" id="WP_213172217.1">
    <property type="nucleotide sequence ID" value="NZ_CP070496.1"/>
</dbReference>
<dbReference type="EC" id="2.1.1.228" evidence="5 15"/>
<proteinExistence type="inferred from homology"/>
<sequence>MRIDVVTVFPEYLQPLELSLIGKARQRGTLDLTVHDLRTWTHDVHRTVDDSPAGGGAGMIMRPEPWGECFDQLLARPTADASAPLLLVPSPAGAVFDQAMAEELATEDWLLFACGRYEGIDQRVLDHAATRMRVREVSLGDYVLFGGEVAVLAMVEAVTRLLPGVLGNAESLREESHTGGLLEAPMYTKPATWRGLEVPQVLLSGHHAKIARWRRDQSLLRTLRQRPDLIDRLDSSQLDKGDRELLEGAGCDLPDTDVAE</sequence>
<dbReference type="GO" id="GO:0052906">
    <property type="term" value="F:tRNA (guanine(37)-N1)-methyltransferase activity"/>
    <property type="evidence" value="ECO:0007669"/>
    <property type="project" value="UniProtKB-UniRule"/>
</dbReference>
<keyword evidence="9 15" id="KW-0808">Transferase</keyword>
<dbReference type="InterPro" id="IPR029028">
    <property type="entry name" value="Alpha/beta_knot_MTases"/>
</dbReference>
<protein>
    <recommendedName>
        <fullName evidence="6 15">tRNA (guanine-N(1)-)-methyltransferase</fullName>
        <ecNumber evidence="5 15">2.1.1.228</ecNumber>
    </recommendedName>
    <alternativeName>
        <fullName evidence="12 15">M1G-methyltransferase</fullName>
    </alternativeName>
    <alternativeName>
        <fullName evidence="13 15">tRNA [GM37] methyltransferase</fullName>
    </alternativeName>
</protein>
<dbReference type="Gene3D" id="3.40.1280.10">
    <property type="match status" value="1"/>
</dbReference>
<evidence type="ECO:0000256" key="13">
    <source>
        <dbReference type="ARBA" id="ARBA00033392"/>
    </source>
</evidence>
<gene>
    <name evidence="15 19" type="primary">trmD</name>
    <name evidence="19" type="ORF">JQS30_04665</name>
</gene>
<comment type="catalytic activity">
    <reaction evidence="14 15 17">
        <text>guanosine(37) in tRNA + S-adenosyl-L-methionine = N(1)-methylguanosine(37) in tRNA + S-adenosyl-L-homocysteine + H(+)</text>
        <dbReference type="Rhea" id="RHEA:36899"/>
        <dbReference type="Rhea" id="RHEA-COMP:10145"/>
        <dbReference type="Rhea" id="RHEA-COMP:10147"/>
        <dbReference type="ChEBI" id="CHEBI:15378"/>
        <dbReference type="ChEBI" id="CHEBI:57856"/>
        <dbReference type="ChEBI" id="CHEBI:59789"/>
        <dbReference type="ChEBI" id="CHEBI:73542"/>
        <dbReference type="ChEBI" id="CHEBI:74269"/>
        <dbReference type="EC" id="2.1.1.228"/>
    </reaction>
</comment>
<dbReference type="InterPro" id="IPR016009">
    <property type="entry name" value="tRNA_MeTrfase_TRMD/TRM10"/>
</dbReference>
<keyword evidence="8 15" id="KW-0489">Methyltransferase</keyword>
<evidence type="ECO:0000313" key="19">
    <source>
        <dbReference type="EMBL" id="QSB06208.1"/>
    </source>
</evidence>
<dbReference type="FunFam" id="1.10.1270.20:FF:000002">
    <property type="entry name" value="tRNA (guanine-N(1)-)-methyltransferase"/>
    <property type="match status" value="1"/>
</dbReference>
<comment type="function">
    <text evidence="1 15 17">Specifically methylates guanosine-37 in various tRNAs.</text>
</comment>
<dbReference type="PANTHER" id="PTHR46417">
    <property type="entry name" value="TRNA (GUANINE-N(1)-)-METHYLTRANSFERASE"/>
    <property type="match status" value="1"/>
</dbReference>
<evidence type="ECO:0000256" key="5">
    <source>
        <dbReference type="ARBA" id="ARBA00012807"/>
    </source>
</evidence>
<dbReference type="GO" id="GO:0002939">
    <property type="term" value="P:tRNA N1-guanine methylation"/>
    <property type="evidence" value="ECO:0007669"/>
    <property type="project" value="TreeGrafter"/>
</dbReference>
<evidence type="ECO:0000256" key="2">
    <source>
        <dbReference type="ARBA" id="ARBA00004496"/>
    </source>
</evidence>
<evidence type="ECO:0000313" key="20">
    <source>
        <dbReference type="Proteomes" id="UP000662939"/>
    </source>
</evidence>
<evidence type="ECO:0000256" key="12">
    <source>
        <dbReference type="ARBA" id="ARBA00029736"/>
    </source>
</evidence>
<dbReference type="SUPFAM" id="SSF75217">
    <property type="entry name" value="alpha/beta knot"/>
    <property type="match status" value="1"/>
</dbReference>
<evidence type="ECO:0000256" key="1">
    <source>
        <dbReference type="ARBA" id="ARBA00002634"/>
    </source>
</evidence>
<evidence type="ECO:0000256" key="10">
    <source>
        <dbReference type="ARBA" id="ARBA00022691"/>
    </source>
</evidence>
<dbReference type="NCBIfam" id="NF000648">
    <property type="entry name" value="PRK00026.1"/>
    <property type="match status" value="1"/>
</dbReference>
<dbReference type="PIRSF" id="PIRSF000386">
    <property type="entry name" value="tRNA_mtase"/>
    <property type="match status" value="1"/>
</dbReference>
<dbReference type="GO" id="GO:0005829">
    <property type="term" value="C:cytosol"/>
    <property type="evidence" value="ECO:0007669"/>
    <property type="project" value="TreeGrafter"/>
</dbReference>
<feature type="domain" description="tRNA methyltransferase TRMD/TRM10-type" evidence="18">
    <location>
        <begin position="1"/>
        <end position="231"/>
    </location>
</feature>
<dbReference type="InterPro" id="IPR002649">
    <property type="entry name" value="tRNA_m1G_MeTrfase_TrmD"/>
</dbReference>
<evidence type="ECO:0000256" key="11">
    <source>
        <dbReference type="ARBA" id="ARBA00022694"/>
    </source>
</evidence>
<dbReference type="EMBL" id="CP070496">
    <property type="protein sequence ID" value="QSB06208.1"/>
    <property type="molecule type" value="Genomic_DNA"/>
</dbReference>
<evidence type="ECO:0000256" key="16">
    <source>
        <dbReference type="PIRSR" id="PIRSR000386-1"/>
    </source>
</evidence>
<dbReference type="NCBIfam" id="TIGR00088">
    <property type="entry name" value="trmD"/>
    <property type="match status" value="1"/>
</dbReference>
<keyword evidence="11 15" id="KW-0819">tRNA processing</keyword>
<comment type="similarity">
    <text evidence="3 15 17">Belongs to the RNA methyltransferase TrmD family.</text>
</comment>
<evidence type="ECO:0000256" key="8">
    <source>
        <dbReference type="ARBA" id="ARBA00022603"/>
    </source>
</evidence>
<keyword evidence="7 15" id="KW-0963">Cytoplasm</keyword>
<dbReference type="CDD" id="cd18080">
    <property type="entry name" value="TrmD-like"/>
    <property type="match status" value="1"/>
</dbReference>
<evidence type="ECO:0000256" key="7">
    <source>
        <dbReference type="ARBA" id="ARBA00022490"/>
    </source>
</evidence>
<evidence type="ECO:0000256" key="6">
    <source>
        <dbReference type="ARBA" id="ARBA00014679"/>
    </source>
</evidence>